<feature type="transmembrane region" description="Helical" evidence="7">
    <location>
        <begin position="77"/>
        <end position="98"/>
    </location>
</feature>
<sequence>MLTSQYSSSWCGNPNWKAPCSSAPPGLKWRSHPVFVVFTVGTGAFVDLFLYGLIVPVLPFLLKDRIELPNSHIQSTISYLLAIYAAASCAISPIAGVLADRFSSSRQLPFLLGLTMLLLSTILLALGRSVAVLAIARFLQGASGGVVWTIGIAIIIETVGQENLGKAMGTVFSFISVAGLFSPIVGGVLYSKTGYKGVFGVGVGLIAIDFLLRVLMIEKKVATRYPGSKSDANHDPDHTRENTEETPLLSNSSAAADRYRLSKPANRFTHNFPILMLFRNTALLTAIWIGFIQALLLGSFDATIPLVASDQFSFDSLKAGLLFLPLGGADFLLGPVFGWCVDRYGTKPVSFLGFIWLIPALVLLRLPTESDLVGKLDASHLIALYAGLLAANGLGLACINSISIVESGNIVEKYYRANMDLFDQAPYAQLYGISSMVWSAGLTVGPLIAGLLKDTIGYGNMNAVLAGLCGLTAITSAFFIGGKQEDDDVVSERDD</sequence>
<gene>
    <name evidence="9" type="ORF">SETTUDRAFT_171274</name>
</gene>
<evidence type="ECO:0000256" key="5">
    <source>
        <dbReference type="ARBA" id="ARBA00023136"/>
    </source>
</evidence>
<feature type="transmembrane region" description="Helical" evidence="7">
    <location>
        <begin position="320"/>
        <end position="341"/>
    </location>
</feature>
<evidence type="ECO:0000256" key="1">
    <source>
        <dbReference type="ARBA" id="ARBA00004141"/>
    </source>
</evidence>
<dbReference type="STRING" id="671987.R0KFU5"/>
<dbReference type="GO" id="GO:0022857">
    <property type="term" value="F:transmembrane transporter activity"/>
    <property type="evidence" value="ECO:0007669"/>
    <property type="project" value="InterPro"/>
</dbReference>
<dbReference type="Pfam" id="PF07690">
    <property type="entry name" value="MFS_1"/>
    <property type="match status" value="1"/>
</dbReference>
<evidence type="ECO:0000313" key="10">
    <source>
        <dbReference type="Proteomes" id="UP000016935"/>
    </source>
</evidence>
<feature type="transmembrane region" description="Helical" evidence="7">
    <location>
        <begin position="277"/>
        <end position="300"/>
    </location>
</feature>
<feature type="transmembrane region" description="Helical" evidence="7">
    <location>
        <begin position="34"/>
        <end position="57"/>
    </location>
</feature>
<feature type="transmembrane region" description="Helical" evidence="7">
    <location>
        <begin position="348"/>
        <end position="366"/>
    </location>
</feature>
<dbReference type="CDD" id="cd17325">
    <property type="entry name" value="MFS_MdtG_SLC18_like"/>
    <property type="match status" value="1"/>
</dbReference>
<dbReference type="InterPro" id="IPR011701">
    <property type="entry name" value="MFS"/>
</dbReference>
<feature type="transmembrane region" description="Helical" evidence="7">
    <location>
        <begin position="426"/>
        <end position="449"/>
    </location>
</feature>
<evidence type="ECO:0000256" key="4">
    <source>
        <dbReference type="ARBA" id="ARBA00022989"/>
    </source>
</evidence>
<dbReference type="Gene3D" id="1.20.1250.20">
    <property type="entry name" value="MFS general substrate transporter like domains"/>
    <property type="match status" value="2"/>
</dbReference>
<organism evidence="9 10">
    <name type="scientific">Exserohilum turcicum (strain 28A)</name>
    <name type="common">Northern leaf blight fungus</name>
    <name type="synonym">Setosphaeria turcica</name>
    <dbReference type="NCBI Taxonomy" id="671987"/>
    <lineage>
        <taxon>Eukaryota</taxon>
        <taxon>Fungi</taxon>
        <taxon>Dikarya</taxon>
        <taxon>Ascomycota</taxon>
        <taxon>Pezizomycotina</taxon>
        <taxon>Dothideomycetes</taxon>
        <taxon>Pleosporomycetidae</taxon>
        <taxon>Pleosporales</taxon>
        <taxon>Pleosporineae</taxon>
        <taxon>Pleosporaceae</taxon>
        <taxon>Exserohilum</taxon>
    </lineage>
</organism>
<dbReference type="InterPro" id="IPR036259">
    <property type="entry name" value="MFS_trans_sf"/>
</dbReference>
<feature type="compositionally biased region" description="Basic and acidic residues" evidence="6">
    <location>
        <begin position="231"/>
        <end position="243"/>
    </location>
</feature>
<evidence type="ECO:0000256" key="3">
    <source>
        <dbReference type="ARBA" id="ARBA00022692"/>
    </source>
</evidence>
<evidence type="ECO:0000313" key="9">
    <source>
        <dbReference type="EMBL" id="EOA86977.1"/>
    </source>
</evidence>
<dbReference type="SUPFAM" id="SSF103473">
    <property type="entry name" value="MFS general substrate transporter"/>
    <property type="match status" value="1"/>
</dbReference>
<reference evidence="9 10" key="2">
    <citation type="journal article" date="2013" name="PLoS Genet.">
        <title>Comparative genome structure, secondary metabolite, and effector coding capacity across Cochliobolus pathogens.</title>
        <authorList>
            <person name="Condon B.J."/>
            <person name="Leng Y."/>
            <person name="Wu D."/>
            <person name="Bushley K.E."/>
            <person name="Ohm R.A."/>
            <person name="Otillar R."/>
            <person name="Martin J."/>
            <person name="Schackwitz W."/>
            <person name="Grimwood J."/>
            <person name="MohdZainudin N."/>
            <person name="Xue C."/>
            <person name="Wang R."/>
            <person name="Manning V.A."/>
            <person name="Dhillon B."/>
            <person name="Tu Z.J."/>
            <person name="Steffenson B.J."/>
            <person name="Salamov A."/>
            <person name="Sun H."/>
            <person name="Lowry S."/>
            <person name="LaButti K."/>
            <person name="Han J."/>
            <person name="Copeland A."/>
            <person name="Lindquist E."/>
            <person name="Barry K."/>
            <person name="Schmutz J."/>
            <person name="Baker S.E."/>
            <person name="Ciuffetti L.M."/>
            <person name="Grigoriev I.V."/>
            <person name="Zhong S."/>
            <person name="Turgeon B.G."/>
        </authorList>
    </citation>
    <scope>NUCLEOTIDE SEQUENCE [LARGE SCALE GENOMIC DNA]</scope>
    <source>
        <strain evidence="10">28A</strain>
    </source>
</reference>
<comment type="subcellular location">
    <subcellularLocation>
        <location evidence="1">Membrane</location>
        <topology evidence="1">Multi-pass membrane protein</topology>
    </subcellularLocation>
</comment>
<feature type="transmembrane region" description="Helical" evidence="7">
    <location>
        <begin position="378"/>
        <end position="405"/>
    </location>
</feature>
<dbReference type="HOGENOM" id="CLU_001265_51_3_1"/>
<keyword evidence="5 7" id="KW-0472">Membrane</keyword>
<dbReference type="eggNOG" id="KOG3764">
    <property type="taxonomic scope" value="Eukaryota"/>
</dbReference>
<dbReference type="PROSITE" id="PS50850">
    <property type="entry name" value="MFS"/>
    <property type="match status" value="1"/>
</dbReference>
<evidence type="ECO:0000259" key="8">
    <source>
        <dbReference type="PROSITE" id="PS50850"/>
    </source>
</evidence>
<dbReference type="GO" id="GO:0016020">
    <property type="term" value="C:membrane"/>
    <property type="evidence" value="ECO:0007669"/>
    <property type="project" value="UniProtKB-SubCell"/>
</dbReference>
<dbReference type="PANTHER" id="PTHR23506">
    <property type="entry name" value="GH10249P"/>
    <property type="match status" value="1"/>
</dbReference>
<feature type="transmembrane region" description="Helical" evidence="7">
    <location>
        <begin position="197"/>
        <end position="216"/>
    </location>
</feature>
<accession>R0KFU5</accession>
<proteinExistence type="predicted"/>
<keyword evidence="3 7" id="KW-0812">Transmembrane</keyword>
<feature type="domain" description="Major facilitator superfamily (MFS) profile" evidence="8">
    <location>
        <begin position="36"/>
        <end position="484"/>
    </location>
</feature>
<feature type="transmembrane region" description="Helical" evidence="7">
    <location>
        <begin position="461"/>
        <end position="481"/>
    </location>
</feature>
<name>R0KFU5_EXST2</name>
<dbReference type="OrthoDB" id="5086884at2759"/>
<feature type="transmembrane region" description="Helical" evidence="7">
    <location>
        <begin position="171"/>
        <end position="191"/>
    </location>
</feature>
<reference evidence="9 10" key="1">
    <citation type="journal article" date="2012" name="PLoS Pathog.">
        <title>Diverse lifestyles and strategies of plant pathogenesis encoded in the genomes of eighteen Dothideomycetes fungi.</title>
        <authorList>
            <person name="Ohm R.A."/>
            <person name="Feau N."/>
            <person name="Henrissat B."/>
            <person name="Schoch C.L."/>
            <person name="Horwitz B.A."/>
            <person name="Barry K.W."/>
            <person name="Condon B.J."/>
            <person name="Copeland A.C."/>
            <person name="Dhillon B."/>
            <person name="Glaser F."/>
            <person name="Hesse C.N."/>
            <person name="Kosti I."/>
            <person name="LaButti K."/>
            <person name="Lindquist E.A."/>
            <person name="Lucas S."/>
            <person name="Salamov A.A."/>
            <person name="Bradshaw R.E."/>
            <person name="Ciuffetti L."/>
            <person name="Hamelin R.C."/>
            <person name="Kema G.H.J."/>
            <person name="Lawrence C."/>
            <person name="Scott J.A."/>
            <person name="Spatafora J.W."/>
            <person name="Turgeon B.G."/>
            <person name="de Wit P.J.G.M."/>
            <person name="Zhong S."/>
            <person name="Goodwin S.B."/>
            <person name="Grigoriev I.V."/>
        </authorList>
    </citation>
    <scope>NUCLEOTIDE SEQUENCE [LARGE SCALE GENOMIC DNA]</scope>
    <source>
        <strain evidence="10">28A</strain>
    </source>
</reference>
<evidence type="ECO:0000256" key="7">
    <source>
        <dbReference type="SAM" id="Phobius"/>
    </source>
</evidence>
<feature type="transmembrane region" description="Helical" evidence="7">
    <location>
        <begin position="110"/>
        <end position="136"/>
    </location>
</feature>
<dbReference type="PANTHER" id="PTHR23506:SF37">
    <property type="entry name" value="MAJOR FACILITATOR SUPERFAMILY (MFS) PROFILE DOMAIN-CONTAINING PROTEIN"/>
    <property type="match status" value="1"/>
</dbReference>
<feature type="region of interest" description="Disordered" evidence="6">
    <location>
        <begin position="226"/>
        <end position="250"/>
    </location>
</feature>
<evidence type="ECO:0000256" key="2">
    <source>
        <dbReference type="ARBA" id="ARBA00022448"/>
    </source>
</evidence>
<evidence type="ECO:0000256" key="6">
    <source>
        <dbReference type="SAM" id="MobiDB-lite"/>
    </source>
</evidence>
<dbReference type="EMBL" id="KB908592">
    <property type="protein sequence ID" value="EOA86977.1"/>
    <property type="molecule type" value="Genomic_DNA"/>
</dbReference>
<keyword evidence="10" id="KW-1185">Reference proteome</keyword>
<dbReference type="RefSeq" id="XP_008025517.1">
    <property type="nucleotide sequence ID" value="XM_008027326.1"/>
</dbReference>
<dbReference type="AlphaFoldDB" id="R0KFU5"/>
<feature type="transmembrane region" description="Helical" evidence="7">
    <location>
        <begin position="142"/>
        <end position="159"/>
    </location>
</feature>
<protein>
    <recommendedName>
        <fullName evidence="8">Major facilitator superfamily (MFS) profile domain-containing protein</fullName>
    </recommendedName>
</protein>
<keyword evidence="2" id="KW-0813">Transport</keyword>
<dbReference type="Proteomes" id="UP000016935">
    <property type="component" value="Unassembled WGS sequence"/>
</dbReference>
<dbReference type="InterPro" id="IPR020846">
    <property type="entry name" value="MFS_dom"/>
</dbReference>
<keyword evidence="4 7" id="KW-1133">Transmembrane helix</keyword>
<dbReference type="GeneID" id="19401088"/>
<dbReference type="InterPro" id="IPR050930">
    <property type="entry name" value="MFS_Vesicular_Transporter"/>
</dbReference>